<evidence type="ECO:0008006" key="4">
    <source>
        <dbReference type="Google" id="ProtNLM"/>
    </source>
</evidence>
<dbReference type="AlphaFoldDB" id="R7QI20"/>
<feature type="compositionally biased region" description="Polar residues" evidence="1">
    <location>
        <begin position="211"/>
        <end position="229"/>
    </location>
</feature>
<evidence type="ECO:0000313" key="2">
    <source>
        <dbReference type="EMBL" id="CDF37408.1"/>
    </source>
</evidence>
<organism evidence="2 3">
    <name type="scientific">Chondrus crispus</name>
    <name type="common">Carrageen Irish moss</name>
    <name type="synonym">Polymorpha crispa</name>
    <dbReference type="NCBI Taxonomy" id="2769"/>
    <lineage>
        <taxon>Eukaryota</taxon>
        <taxon>Rhodophyta</taxon>
        <taxon>Florideophyceae</taxon>
        <taxon>Rhodymeniophycidae</taxon>
        <taxon>Gigartinales</taxon>
        <taxon>Gigartinaceae</taxon>
        <taxon>Chondrus</taxon>
    </lineage>
</organism>
<dbReference type="GeneID" id="17324944"/>
<dbReference type="Gramene" id="CDF37408">
    <property type="protein sequence ID" value="CDF37408"/>
    <property type="gene ID" value="CHC_T00005504001"/>
</dbReference>
<dbReference type="Proteomes" id="UP000012073">
    <property type="component" value="Unassembled WGS sequence"/>
</dbReference>
<protein>
    <recommendedName>
        <fullName evidence="4">Sulfotransferase domain-containing protein</fullName>
    </recommendedName>
</protein>
<feature type="compositionally biased region" description="Basic and acidic residues" evidence="1">
    <location>
        <begin position="100"/>
        <end position="117"/>
    </location>
</feature>
<feature type="region of interest" description="Disordered" evidence="1">
    <location>
        <begin position="153"/>
        <end position="257"/>
    </location>
</feature>
<dbReference type="Gene3D" id="3.40.50.300">
    <property type="entry name" value="P-loop containing nucleotide triphosphate hydrolases"/>
    <property type="match status" value="1"/>
</dbReference>
<evidence type="ECO:0000256" key="1">
    <source>
        <dbReference type="SAM" id="MobiDB-lite"/>
    </source>
</evidence>
<dbReference type="RefSeq" id="XP_005717227.1">
    <property type="nucleotide sequence ID" value="XM_005717170.1"/>
</dbReference>
<feature type="compositionally biased region" description="Low complexity" evidence="1">
    <location>
        <begin position="161"/>
        <end position="176"/>
    </location>
</feature>
<feature type="region of interest" description="Disordered" evidence="1">
    <location>
        <begin position="94"/>
        <end position="117"/>
    </location>
</feature>
<name>R7QI20_CHOCR</name>
<reference evidence="3" key="1">
    <citation type="journal article" date="2013" name="Proc. Natl. Acad. Sci. U.S.A.">
        <title>Genome structure and metabolic features in the red seaweed Chondrus crispus shed light on evolution of the Archaeplastida.</title>
        <authorList>
            <person name="Collen J."/>
            <person name="Porcel B."/>
            <person name="Carre W."/>
            <person name="Ball S.G."/>
            <person name="Chaparro C."/>
            <person name="Tonon T."/>
            <person name="Barbeyron T."/>
            <person name="Michel G."/>
            <person name="Noel B."/>
            <person name="Valentin K."/>
            <person name="Elias M."/>
            <person name="Artiguenave F."/>
            <person name="Arun A."/>
            <person name="Aury J.M."/>
            <person name="Barbosa-Neto J.F."/>
            <person name="Bothwell J.H."/>
            <person name="Bouget F.Y."/>
            <person name="Brillet L."/>
            <person name="Cabello-Hurtado F."/>
            <person name="Capella-Gutierrez S."/>
            <person name="Charrier B."/>
            <person name="Cladiere L."/>
            <person name="Cock J.M."/>
            <person name="Coelho S.M."/>
            <person name="Colleoni C."/>
            <person name="Czjzek M."/>
            <person name="Da Silva C."/>
            <person name="Delage L."/>
            <person name="Denoeud F."/>
            <person name="Deschamps P."/>
            <person name="Dittami S.M."/>
            <person name="Gabaldon T."/>
            <person name="Gachon C.M."/>
            <person name="Groisillier A."/>
            <person name="Herve C."/>
            <person name="Jabbari K."/>
            <person name="Katinka M."/>
            <person name="Kloareg B."/>
            <person name="Kowalczyk N."/>
            <person name="Labadie K."/>
            <person name="Leblanc C."/>
            <person name="Lopez P.J."/>
            <person name="McLachlan D.H."/>
            <person name="Meslet-Cladiere L."/>
            <person name="Moustafa A."/>
            <person name="Nehr Z."/>
            <person name="Nyvall Collen P."/>
            <person name="Panaud O."/>
            <person name="Partensky F."/>
            <person name="Poulain J."/>
            <person name="Rensing S.A."/>
            <person name="Rousvoal S."/>
            <person name="Samson G."/>
            <person name="Symeonidi A."/>
            <person name="Weissenbach J."/>
            <person name="Zambounis A."/>
            <person name="Wincker P."/>
            <person name="Boyen C."/>
        </authorList>
    </citation>
    <scope>NUCLEOTIDE SEQUENCE [LARGE SCALE GENOMIC DNA]</scope>
    <source>
        <strain evidence="3">cv. Stackhouse</strain>
    </source>
</reference>
<gene>
    <name evidence="2" type="ORF">CHC_T00005504001</name>
</gene>
<dbReference type="KEGG" id="ccp:CHC_T00005504001"/>
<dbReference type="OrthoDB" id="4877at2759"/>
<sequence>MTATWYVVARPRLQHRDLRFRSSKFGYLSFSARLRRRPVLVMFLILAALASSQYLGFFSTVELSGWDIVQADDILSTSKSLLFTHGPAALTRTDSYAGGRAEEEKRENNKGLDDDKKRRGWLDVNRDAPKLGSEASHPDNEFSSLYSLRDDRNNAHQNEATPKTSIESPSKSSSTSMDGNLTEVMGDNENSEEGWQSPDENQHTRKDHVKQSSLRSSSVYEENNGMPNSDRQESPAKALEATNAKTTSQESEQTKSLEEVLHFTPKTAINFMHFHKTGGVSFKTSLHVFYNRKFKSDGSQVVARDSCYKRESTLGGGEQSFAVWRCDWDPILQLNNQERNRHDFVFGHQFGLHGVDELLNLRDLRTFTVMRHPFDRKVSFYYHFFVREVGRKESEVSFEEVREFLLFDKLRIDAELGRDLGPNYMAGRLLSDGKEGFTGNSYHSYYGVEGRQVEGVVEKAVKIIGKYVFVGLQEESAASRCMLRKTMEVYNKVNGVSNVGLEAIDGRNGRLNSGSYSMSAQAIWGRFSMEDRIVFDMKEKVDLAIYREGSRLFRKHVQVFGCADRVKSGR</sequence>
<dbReference type="EMBL" id="HG001837">
    <property type="protein sequence ID" value="CDF37408.1"/>
    <property type="molecule type" value="Genomic_DNA"/>
</dbReference>
<proteinExistence type="predicted"/>
<keyword evidence="3" id="KW-1185">Reference proteome</keyword>
<dbReference type="InterPro" id="IPR027417">
    <property type="entry name" value="P-loop_NTPase"/>
</dbReference>
<accession>R7QI20</accession>
<evidence type="ECO:0000313" key="3">
    <source>
        <dbReference type="Proteomes" id="UP000012073"/>
    </source>
</evidence>